<evidence type="ECO:0000256" key="4">
    <source>
        <dbReference type="RuleBase" id="RU000363"/>
    </source>
</evidence>
<proteinExistence type="inferred from homology"/>
<keyword evidence="6" id="KW-1185">Reference proteome</keyword>
<dbReference type="AlphaFoldDB" id="A0AAV7GU43"/>
<dbReference type="FunFam" id="3.40.50.720:FF:000387">
    <property type="entry name" value="NAD(P)-binding Rossmann-fold superfamily protein"/>
    <property type="match status" value="1"/>
</dbReference>
<dbReference type="EMBL" id="JAGFBR010000010">
    <property type="protein sequence ID" value="KAH0459942.1"/>
    <property type="molecule type" value="Genomic_DNA"/>
</dbReference>
<evidence type="ECO:0000313" key="6">
    <source>
        <dbReference type="Proteomes" id="UP000775213"/>
    </source>
</evidence>
<dbReference type="PRINTS" id="PR00080">
    <property type="entry name" value="SDRFAMILY"/>
</dbReference>
<dbReference type="GO" id="GO:0016020">
    <property type="term" value="C:membrane"/>
    <property type="evidence" value="ECO:0007669"/>
    <property type="project" value="TreeGrafter"/>
</dbReference>
<comment type="caution">
    <text evidence="5">The sequence shown here is derived from an EMBL/GenBank/DDBJ whole genome shotgun (WGS) entry which is preliminary data.</text>
</comment>
<protein>
    <recommendedName>
        <fullName evidence="7">(+)-neomenthol dehydrogenase</fullName>
    </recommendedName>
</protein>
<comment type="similarity">
    <text evidence="1 4">Belongs to the short-chain dehydrogenases/reductases (SDR) family.</text>
</comment>
<dbReference type="InterPro" id="IPR002347">
    <property type="entry name" value="SDR_fam"/>
</dbReference>
<keyword evidence="3" id="KW-0560">Oxidoreductase</keyword>
<dbReference type="PRINTS" id="PR00081">
    <property type="entry name" value="GDHRDH"/>
</dbReference>
<evidence type="ECO:0000256" key="3">
    <source>
        <dbReference type="ARBA" id="ARBA00023002"/>
    </source>
</evidence>
<accession>A0AAV7GU43</accession>
<evidence type="ECO:0000313" key="5">
    <source>
        <dbReference type="EMBL" id="KAH0459942.1"/>
    </source>
</evidence>
<dbReference type="PANTHER" id="PTHR43490">
    <property type="entry name" value="(+)-NEOMENTHOL DEHYDROGENASE"/>
    <property type="match status" value="1"/>
</dbReference>
<organism evidence="5 6">
    <name type="scientific">Dendrobium chrysotoxum</name>
    <name type="common">Orchid</name>
    <dbReference type="NCBI Taxonomy" id="161865"/>
    <lineage>
        <taxon>Eukaryota</taxon>
        <taxon>Viridiplantae</taxon>
        <taxon>Streptophyta</taxon>
        <taxon>Embryophyta</taxon>
        <taxon>Tracheophyta</taxon>
        <taxon>Spermatophyta</taxon>
        <taxon>Magnoliopsida</taxon>
        <taxon>Liliopsida</taxon>
        <taxon>Asparagales</taxon>
        <taxon>Orchidaceae</taxon>
        <taxon>Epidendroideae</taxon>
        <taxon>Malaxideae</taxon>
        <taxon>Dendrobiinae</taxon>
        <taxon>Dendrobium</taxon>
    </lineage>
</organism>
<dbReference type="Pfam" id="PF00106">
    <property type="entry name" value="adh_short"/>
    <property type="match status" value="2"/>
</dbReference>
<reference evidence="5 6" key="1">
    <citation type="journal article" date="2021" name="Hortic Res">
        <title>Chromosome-scale assembly of the Dendrobium chrysotoxum genome enhances the understanding of orchid evolution.</title>
        <authorList>
            <person name="Zhang Y."/>
            <person name="Zhang G.Q."/>
            <person name="Zhang D."/>
            <person name="Liu X.D."/>
            <person name="Xu X.Y."/>
            <person name="Sun W.H."/>
            <person name="Yu X."/>
            <person name="Zhu X."/>
            <person name="Wang Z.W."/>
            <person name="Zhao X."/>
            <person name="Zhong W.Y."/>
            <person name="Chen H."/>
            <person name="Yin W.L."/>
            <person name="Huang T."/>
            <person name="Niu S.C."/>
            <person name="Liu Z.J."/>
        </authorList>
    </citation>
    <scope>NUCLEOTIDE SEQUENCE [LARGE SCALE GENOMIC DNA]</scope>
    <source>
        <strain evidence="5">Lindl</strain>
    </source>
</reference>
<dbReference type="InterPro" id="IPR036291">
    <property type="entry name" value="NAD(P)-bd_dom_sf"/>
</dbReference>
<keyword evidence="2" id="KW-0521">NADP</keyword>
<sequence>MYTCRWWAEKTVAIVTGANKGIGFAIVEKLAELGLMVVLTCRNEMKGIEAVLCLAKRGLTVEFCKLDVTSHESISNFACWLYGRFGGLDILVNNAGVSFNEIDSNNVEKAELVIKTNFYGQKMLIQELLPLFRRSAATKSRILNISSQLGLQNKVSNPALKNLQKDEEISEEKIGYMLNKFVEDVKKGTWKEAGWPKIWTDYSVSKHAVNAYSRLLSKQQKGQNLSINCFCPGFTKTAMTGGMGTHTAEEAAEVAVRVILLPPEELPTGKFFKWLSPSLFSML</sequence>
<dbReference type="SUPFAM" id="SSF51735">
    <property type="entry name" value="NAD(P)-binding Rossmann-fold domains"/>
    <property type="match status" value="1"/>
</dbReference>
<evidence type="ECO:0008006" key="7">
    <source>
        <dbReference type="Google" id="ProtNLM"/>
    </source>
</evidence>
<dbReference type="Gene3D" id="3.40.50.720">
    <property type="entry name" value="NAD(P)-binding Rossmann-like Domain"/>
    <property type="match status" value="1"/>
</dbReference>
<evidence type="ECO:0000256" key="1">
    <source>
        <dbReference type="ARBA" id="ARBA00006484"/>
    </source>
</evidence>
<evidence type="ECO:0000256" key="2">
    <source>
        <dbReference type="ARBA" id="ARBA00022857"/>
    </source>
</evidence>
<dbReference type="PANTHER" id="PTHR43490:SF60">
    <property type="entry name" value="NAD(P)-BINDING ROSSMANN-FOLD SUPERFAMILY PROTEIN"/>
    <property type="match status" value="1"/>
</dbReference>
<dbReference type="GO" id="GO:0016491">
    <property type="term" value="F:oxidoreductase activity"/>
    <property type="evidence" value="ECO:0007669"/>
    <property type="project" value="UniProtKB-KW"/>
</dbReference>
<name>A0AAV7GU43_DENCH</name>
<gene>
    <name evidence="5" type="ORF">IEQ34_010605</name>
</gene>
<dbReference type="Proteomes" id="UP000775213">
    <property type="component" value="Unassembled WGS sequence"/>
</dbReference>